<proteinExistence type="predicted"/>
<evidence type="ECO:0000313" key="6">
    <source>
        <dbReference type="Proteomes" id="UP000019275"/>
    </source>
</evidence>
<protein>
    <submittedName>
        <fullName evidence="5">Peptidase M75, Imelysin</fullName>
    </submittedName>
</protein>
<comment type="caution">
    <text evidence="5">The sequence shown here is derived from an EMBL/GenBank/DDBJ whole genome shotgun (WGS) entry which is preliminary data.</text>
</comment>
<reference evidence="5 6" key="1">
    <citation type="journal article" date="2014" name="Genome Announc.">
        <title>Draft Genome Sequence of the Carrageenan-Degrading Bacterium Cellulophaga sp. Strain KL-A, Isolated from Decaying Marine Algae.</title>
        <authorList>
            <person name="Shan D."/>
            <person name="Ying J."/>
            <person name="Li X."/>
            <person name="Gao Z."/>
            <person name="Wei G."/>
            <person name="Shao Z."/>
        </authorList>
    </citation>
    <scope>NUCLEOTIDE SEQUENCE [LARGE SCALE GENOMIC DNA]</scope>
    <source>
        <strain evidence="5 6">KL-A</strain>
    </source>
</reference>
<evidence type="ECO:0000313" key="5">
    <source>
        <dbReference type="EMBL" id="EWH14109.1"/>
    </source>
</evidence>
<evidence type="ECO:0000256" key="3">
    <source>
        <dbReference type="SAM" id="SignalP"/>
    </source>
</evidence>
<gene>
    <name evidence="5" type="ORF">KLA_05547</name>
</gene>
<dbReference type="InterPro" id="IPR038352">
    <property type="entry name" value="Imelysin_sf"/>
</dbReference>
<dbReference type="Pfam" id="PF09375">
    <property type="entry name" value="Peptidase_M75"/>
    <property type="match status" value="1"/>
</dbReference>
<dbReference type="Proteomes" id="UP000019275">
    <property type="component" value="Unassembled WGS sequence"/>
</dbReference>
<dbReference type="Gene3D" id="1.20.1420.20">
    <property type="entry name" value="M75 peptidase, HXXE motif"/>
    <property type="match status" value="1"/>
</dbReference>
<name>A0ABN0RQK3_9FLAO</name>
<evidence type="ECO:0000256" key="2">
    <source>
        <dbReference type="ARBA" id="ARBA00022729"/>
    </source>
</evidence>
<evidence type="ECO:0000256" key="1">
    <source>
        <dbReference type="ARBA" id="ARBA00004196"/>
    </source>
</evidence>
<keyword evidence="2 3" id="KW-0732">Signal</keyword>
<dbReference type="RefSeq" id="WP_013619702.1">
    <property type="nucleotide sequence ID" value="NZ_ARZX01000005.1"/>
</dbReference>
<dbReference type="PROSITE" id="PS51257">
    <property type="entry name" value="PROKAR_LIPOPROTEIN"/>
    <property type="match status" value="1"/>
</dbReference>
<organism evidence="5 6">
    <name type="scientific">Cellulophaga geojensis KL-A</name>
    <dbReference type="NCBI Taxonomy" id="1328323"/>
    <lineage>
        <taxon>Bacteria</taxon>
        <taxon>Pseudomonadati</taxon>
        <taxon>Bacteroidota</taxon>
        <taxon>Flavobacteriia</taxon>
        <taxon>Flavobacteriales</taxon>
        <taxon>Flavobacteriaceae</taxon>
        <taxon>Cellulophaga</taxon>
    </lineage>
</organism>
<sequence length="373" mass="41115">MKRVIFVFIAALTVYACSSSDDSSDTVNNGKDDFNRGGLLTNVADKIIIPSYEDLSTKLNDLQEEKDNFIASPSEINLIALRDKWLSAYKVWQSVEMYNIGKAEEINYAFQMNVYPTSIDDIESNVGSGTYDLTHPNNNDAVGFPALDYLLFGLAETNADIVEKYTNTTSGAGYKTYLSDLVNQMNILTETVLTDWKSGYRETFIASTENTATSAFNKLANDFVFYFEKGLRANKVGIPAGVFSTTPLPSKVEAFYSDKNSKDLLVAAVQNIQDFFNGKAYNSTTTGTGFADYLDYLNDITQGEDLNAIINGKINDASAKVLELDASLSNQVDVDNVKMTEAYDALQKVVVLIKVDMLQAFSVNVDYTDADGD</sequence>
<feature type="domain" description="Imelysin-like" evidence="4">
    <location>
        <begin position="48"/>
        <end position="347"/>
    </location>
</feature>
<feature type="chain" id="PRO_5045430102" evidence="3">
    <location>
        <begin position="17"/>
        <end position="373"/>
    </location>
</feature>
<dbReference type="EMBL" id="ARZX01000005">
    <property type="protein sequence ID" value="EWH14109.1"/>
    <property type="molecule type" value="Genomic_DNA"/>
</dbReference>
<dbReference type="CDD" id="cd14659">
    <property type="entry name" value="Imelysin-like_IPPA"/>
    <property type="match status" value="1"/>
</dbReference>
<comment type="subcellular location">
    <subcellularLocation>
        <location evidence="1">Cell envelope</location>
    </subcellularLocation>
</comment>
<accession>A0ABN0RQK3</accession>
<evidence type="ECO:0000259" key="4">
    <source>
        <dbReference type="Pfam" id="PF09375"/>
    </source>
</evidence>
<dbReference type="InterPro" id="IPR018976">
    <property type="entry name" value="Imelysin-like"/>
</dbReference>
<feature type="signal peptide" evidence="3">
    <location>
        <begin position="1"/>
        <end position="16"/>
    </location>
</feature>
<keyword evidence="6" id="KW-1185">Reference proteome</keyword>
<dbReference type="InterPro" id="IPR034984">
    <property type="entry name" value="Imelysin-like_IPPA"/>
</dbReference>